<dbReference type="Gramene" id="Solyc03g123770.1.1">
    <property type="protein sequence ID" value="Solyc03g123770.1.1"/>
    <property type="gene ID" value="Solyc03g123770.1"/>
</dbReference>
<protein>
    <submittedName>
        <fullName evidence="1">Uncharacterized protein</fullName>
    </submittedName>
</protein>
<dbReference type="AlphaFoldDB" id="K4BN75"/>
<reference evidence="1" key="1">
    <citation type="journal article" date="2012" name="Nature">
        <title>The tomato genome sequence provides insights into fleshy fruit evolution.</title>
        <authorList>
            <consortium name="Tomato Genome Consortium"/>
        </authorList>
    </citation>
    <scope>NUCLEOTIDE SEQUENCE [LARGE SCALE GENOMIC DNA]</scope>
    <source>
        <strain evidence="1">cv. Heinz 1706</strain>
    </source>
</reference>
<dbReference type="HOGENOM" id="CLU_2150301_0_0_1"/>
<evidence type="ECO:0000313" key="1">
    <source>
        <dbReference type="EnsemblPlants" id="Solyc03g123770.1.1"/>
    </source>
</evidence>
<evidence type="ECO:0000313" key="2">
    <source>
        <dbReference type="Proteomes" id="UP000004994"/>
    </source>
</evidence>
<dbReference type="EnsemblPlants" id="Solyc03g123770.1.1">
    <property type="protein sequence ID" value="Solyc03g123770.1.1"/>
    <property type="gene ID" value="Solyc03g123770.1"/>
</dbReference>
<sequence length="112" mass="12965">MAALNGIKGRDCMFSRLLCDDIVGDQHATSLSQPGSTIPMYIRYFHGHNWFELEILTANNMLKRFEYLILCVTESCNIHRLLNTWRKLKTNYLPVKGIFTCKTTHNINNLLC</sequence>
<organism evidence="1">
    <name type="scientific">Solanum lycopersicum</name>
    <name type="common">Tomato</name>
    <name type="synonym">Lycopersicon esculentum</name>
    <dbReference type="NCBI Taxonomy" id="4081"/>
    <lineage>
        <taxon>Eukaryota</taxon>
        <taxon>Viridiplantae</taxon>
        <taxon>Streptophyta</taxon>
        <taxon>Embryophyta</taxon>
        <taxon>Tracheophyta</taxon>
        <taxon>Spermatophyta</taxon>
        <taxon>Magnoliopsida</taxon>
        <taxon>eudicotyledons</taxon>
        <taxon>Gunneridae</taxon>
        <taxon>Pentapetalae</taxon>
        <taxon>asterids</taxon>
        <taxon>lamiids</taxon>
        <taxon>Solanales</taxon>
        <taxon>Solanaceae</taxon>
        <taxon>Solanoideae</taxon>
        <taxon>Solaneae</taxon>
        <taxon>Solanum</taxon>
        <taxon>Solanum subgen. Lycopersicon</taxon>
    </lineage>
</organism>
<accession>K4BN75</accession>
<proteinExistence type="predicted"/>
<dbReference type="PaxDb" id="4081-Solyc03g123770.1.1"/>
<dbReference type="InParanoid" id="K4BN75"/>
<reference evidence="1" key="2">
    <citation type="submission" date="2015-06" db="UniProtKB">
        <authorList>
            <consortium name="EnsemblPlants"/>
        </authorList>
    </citation>
    <scope>IDENTIFICATION</scope>
    <source>
        <strain evidence="1">cv. Heinz 1706</strain>
    </source>
</reference>
<dbReference type="Proteomes" id="UP000004994">
    <property type="component" value="Chromosome 3"/>
</dbReference>
<name>K4BN75_SOLLC</name>
<keyword evidence="2" id="KW-1185">Reference proteome</keyword>